<dbReference type="PANTHER" id="PTHR47910">
    <property type="entry name" value="RIBULOSE BISPHOSPHATE CARBOXYLASE LARGE CHAIN, CATALYTIC DOMAIN-CONTAINING PROTEIN"/>
    <property type="match status" value="1"/>
</dbReference>
<feature type="non-terminal residue" evidence="1">
    <location>
        <position position="119"/>
    </location>
</feature>
<keyword evidence="2" id="KW-1185">Reference proteome</keyword>
<organism evidence="1 2">
    <name type="scientific">Datura stramonium</name>
    <name type="common">Jimsonweed</name>
    <name type="synonym">Common thornapple</name>
    <dbReference type="NCBI Taxonomy" id="4076"/>
    <lineage>
        <taxon>Eukaryota</taxon>
        <taxon>Viridiplantae</taxon>
        <taxon>Streptophyta</taxon>
        <taxon>Embryophyta</taxon>
        <taxon>Tracheophyta</taxon>
        <taxon>Spermatophyta</taxon>
        <taxon>Magnoliopsida</taxon>
        <taxon>eudicotyledons</taxon>
        <taxon>Gunneridae</taxon>
        <taxon>Pentapetalae</taxon>
        <taxon>asterids</taxon>
        <taxon>lamiids</taxon>
        <taxon>Solanales</taxon>
        <taxon>Solanaceae</taxon>
        <taxon>Solanoideae</taxon>
        <taxon>Datureae</taxon>
        <taxon>Datura</taxon>
    </lineage>
</organism>
<evidence type="ECO:0000313" key="1">
    <source>
        <dbReference type="EMBL" id="MCD9559782.1"/>
    </source>
</evidence>
<sequence length="119" mass="13318">MDIDKFTIVKEVTENNEDEEPLPLPTRLNTVSFFDIEKQVPGSEFDMLAVVVNIGSIKYCGSEDKRCQEVIVIDDKVKDNEQMLIAYTMKSSSGSSSSLNFAPFENEVIFISNIPSQST</sequence>
<gene>
    <name evidence="1" type="ORF">HAX54_018039</name>
</gene>
<comment type="caution">
    <text evidence="1">The sequence shown here is derived from an EMBL/GenBank/DDBJ whole genome shotgun (WGS) entry which is preliminary data.</text>
</comment>
<evidence type="ECO:0000313" key="2">
    <source>
        <dbReference type="Proteomes" id="UP000823775"/>
    </source>
</evidence>
<dbReference type="EMBL" id="JACEIK010002219">
    <property type="protein sequence ID" value="MCD9559782.1"/>
    <property type="molecule type" value="Genomic_DNA"/>
</dbReference>
<dbReference type="Proteomes" id="UP000823775">
    <property type="component" value="Unassembled WGS sequence"/>
</dbReference>
<dbReference type="PANTHER" id="PTHR47910:SF2">
    <property type="entry name" value="RIBULOSE BISPHOSPHATE CARBOXYLASE LARGE CHAIN, CATALYTIC DOMAIN-CONTAINING PROTEIN"/>
    <property type="match status" value="1"/>
</dbReference>
<name>A0ABS8UNW4_DATST</name>
<protein>
    <submittedName>
        <fullName evidence="1">Uncharacterized protein</fullName>
    </submittedName>
</protein>
<proteinExistence type="predicted"/>
<accession>A0ABS8UNW4</accession>
<reference evidence="1 2" key="1">
    <citation type="journal article" date="2021" name="BMC Genomics">
        <title>Datura genome reveals duplications of psychoactive alkaloid biosynthetic genes and high mutation rate following tissue culture.</title>
        <authorList>
            <person name="Rajewski A."/>
            <person name="Carter-House D."/>
            <person name="Stajich J."/>
            <person name="Litt A."/>
        </authorList>
    </citation>
    <scope>NUCLEOTIDE SEQUENCE [LARGE SCALE GENOMIC DNA]</scope>
    <source>
        <strain evidence="1">AR-01</strain>
    </source>
</reference>